<proteinExistence type="predicted"/>
<reference evidence="1 2" key="1">
    <citation type="submission" date="2016-10" db="EMBL/GenBank/DDBJ databases">
        <authorList>
            <person name="de Groot N.N."/>
        </authorList>
    </citation>
    <scope>NUCLEOTIDE SEQUENCE [LARGE SCALE GENOMIC DNA]</scope>
    <source>
        <strain evidence="1 2">ATCC 43154</strain>
    </source>
</reference>
<evidence type="ECO:0000313" key="2">
    <source>
        <dbReference type="Proteomes" id="UP000199470"/>
    </source>
</evidence>
<sequence length="379" mass="41240">MTVVALLFSTTIPIAITDNLISQEVAVSVPIDTPITGQESREGLMGTRPVGLAKKHWFLELEGAYFLFAGMVAHAEQVFKHVQTKLSYCGAYCESIHAEVVDYIKRNDLQLSFILICKNSDGFLNHFYHNAKLAETNGFGKIVVLGSGAIPLIRAMERTPAVELPSPTPGNEGAHVDAAIYNAALFSGVLRSEYASVVSDLAAKSTGGNFSLIYFPELYGFDGNSIPASVEGVTHISLRLTAAGPRLVSLQHTRTAWGSDPICALAFMGEMQINNHQVSIPIGQLKEFSIGDFRRNSHISSVAPDLNVLSFQLVIDICARLENGGIAKTAQAWVARGPTPVHVLELSCNGSEVKCTFDEEIFSEFLARFQRHVSMNLIR</sequence>
<organism evidence="1 2">
    <name type="scientific">Rugamonas rubra</name>
    <dbReference type="NCBI Taxonomy" id="758825"/>
    <lineage>
        <taxon>Bacteria</taxon>
        <taxon>Pseudomonadati</taxon>
        <taxon>Pseudomonadota</taxon>
        <taxon>Betaproteobacteria</taxon>
        <taxon>Burkholderiales</taxon>
        <taxon>Oxalobacteraceae</taxon>
        <taxon>Telluria group</taxon>
        <taxon>Rugamonas</taxon>
    </lineage>
</organism>
<keyword evidence="2" id="KW-1185">Reference proteome</keyword>
<dbReference type="Proteomes" id="UP000199470">
    <property type="component" value="Unassembled WGS sequence"/>
</dbReference>
<dbReference type="RefSeq" id="WP_139236833.1">
    <property type="nucleotide sequence ID" value="NZ_FOTW01000072.1"/>
</dbReference>
<protein>
    <submittedName>
        <fullName evidence="1">Uncharacterized protein</fullName>
    </submittedName>
</protein>
<accession>A0A1I4V5P9</accession>
<evidence type="ECO:0000313" key="1">
    <source>
        <dbReference type="EMBL" id="SFM96300.1"/>
    </source>
</evidence>
<gene>
    <name evidence="1" type="ORF">SAMN02982985_05922</name>
</gene>
<dbReference type="OrthoDB" id="9760333at2"/>
<name>A0A1I4V5P9_9BURK</name>
<dbReference type="AlphaFoldDB" id="A0A1I4V5P9"/>
<dbReference type="EMBL" id="FOTW01000072">
    <property type="protein sequence ID" value="SFM96300.1"/>
    <property type="molecule type" value="Genomic_DNA"/>
</dbReference>